<evidence type="ECO:0000313" key="5">
    <source>
        <dbReference type="EMBL" id="KAH0809176.1"/>
    </source>
</evidence>
<dbReference type="PANTHER" id="PTHR37557">
    <property type="entry name" value="115 KDA PROTEIN IN TYPE-1 RETROTRANSPOSABLE ELEMENT R1DM-LIKE PROTEIN-RELATED-RELATED"/>
    <property type="match status" value="1"/>
</dbReference>
<dbReference type="InterPro" id="IPR043502">
    <property type="entry name" value="DNA/RNA_pol_sf"/>
</dbReference>
<reference evidence="5" key="2">
    <citation type="submission" date="2021-08" db="EMBL/GenBank/DDBJ databases">
        <authorList>
            <person name="Eriksson T."/>
        </authorList>
    </citation>
    <scope>NUCLEOTIDE SEQUENCE</scope>
    <source>
        <strain evidence="5">Stoneville</strain>
        <tissue evidence="5">Whole head</tissue>
    </source>
</reference>
<feature type="domain" description="C2H2-type" evidence="3">
    <location>
        <begin position="102"/>
        <end position="130"/>
    </location>
</feature>
<feature type="region of interest" description="Disordered" evidence="2">
    <location>
        <begin position="202"/>
        <end position="239"/>
    </location>
</feature>
<evidence type="ECO:0008006" key="7">
    <source>
        <dbReference type="Google" id="ProtNLM"/>
    </source>
</evidence>
<dbReference type="GO" id="GO:0071897">
    <property type="term" value="P:DNA biosynthetic process"/>
    <property type="evidence" value="ECO:0007669"/>
    <property type="project" value="UniProtKB-ARBA"/>
</dbReference>
<dbReference type="Proteomes" id="UP000719412">
    <property type="component" value="Unassembled WGS sequence"/>
</dbReference>
<feature type="domain" description="Reverse transcriptase" evidence="4">
    <location>
        <begin position="435"/>
        <end position="713"/>
    </location>
</feature>
<dbReference type="PROSITE" id="PS50157">
    <property type="entry name" value="ZINC_FINGER_C2H2_2"/>
    <property type="match status" value="1"/>
</dbReference>
<reference evidence="5" key="1">
    <citation type="journal article" date="2020" name="J Insects Food Feed">
        <title>The yellow mealworm (Tenebrio molitor) genome: a resource for the emerging insects as food and feed industry.</title>
        <authorList>
            <person name="Eriksson T."/>
            <person name="Andere A."/>
            <person name="Kelstrup H."/>
            <person name="Emery V."/>
            <person name="Picard C."/>
        </authorList>
    </citation>
    <scope>NUCLEOTIDE SEQUENCE</scope>
    <source>
        <strain evidence="5">Stoneville</strain>
        <tissue evidence="5">Whole head</tissue>
    </source>
</reference>
<name>A0A8J6H7J3_TENMO</name>
<gene>
    <name evidence="5" type="ORF">GEV33_013615</name>
</gene>
<protein>
    <recommendedName>
        <fullName evidence="7">Reverse transcriptase</fullName>
    </recommendedName>
</protein>
<keyword evidence="1" id="KW-0862">Zinc</keyword>
<dbReference type="CDD" id="cd01650">
    <property type="entry name" value="RT_nLTR_like"/>
    <property type="match status" value="1"/>
</dbReference>
<comment type="caution">
    <text evidence="5">The sequence shown here is derived from an EMBL/GenBank/DDBJ whole genome shotgun (WGS) entry which is preliminary data.</text>
</comment>
<dbReference type="SUPFAM" id="SSF56672">
    <property type="entry name" value="DNA/RNA polymerases"/>
    <property type="match status" value="1"/>
</dbReference>
<feature type="region of interest" description="Disordered" evidence="2">
    <location>
        <begin position="296"/>
        <end position="318"/>
    </location>
</feature>
<feature type="compositionally biased region" description="Basic and acidic residues" evidence="2">
    <location>
        <begin position="1226"/>
        <end position="1236"/>
    </location>
</feature>
<dbReference type="InterPro" id="IPR000477">
    <property type="entry name" value="RT_dom"/>
</dbReference>
<evidence type="ECO:0000256" key="2">
    <source>
        <dbReference type="SAM" id="MobiDB-lite"/>
    </source>
</evidence>
<keyword evidence="6" id="KW-1185">Reference proteome</keyword>
<keyword evidence="1" id="KW-0479">Metal-binding</keyword>
<dbReference type="PANTHER" id="PTHR37557:SF4">
    <property type="entry name" value="CCHC-TYPE DOMAIN-CONTAINING PROTEIN"/>
    <property type="match status" value="1"/>
</dbReference>
<feature type="region of interest" description="Disordered" evidence="2">
    <location>
        <begin position="1214"/>
        <end position="1243"/>
    </location>
</feature>
<dbReference type="AlphaFoldDB" id="A0A8J6H7J3"/>
<dbReference type="PROSITE" id="PS50878">
    <property type="entry name" value="RT_POL"/>
    <property type="match status" value="1"/>
</dbReference>
<evidence type="ECO:0000259" key="3">
    <source>
        <dbReference type="PROSITE" id="PS50157"/>
    </source>
</evidence>
<dbReference type="Pfam" id="PF00078">
    <property type="entry name" value="RVT_1"/>
    <property type="match status" value="1"/>
</dbReference>
<dbReference type="EMBL" id="JABDTM020028289">
    <property type="protein sequence ID" value="KAH0809176.1"/>
    <property type="molecule type" value="Genomic_DNA"/>
</dbReference>
<proteinExistence type="predicted"/>
<accession>A0A8J6H7J3</accession>
<dbReference type="PROSITE" id="PS00028">
    <property type="entry name" value="ZINC_FINGER_C2H2_1"/>
    <property type="match status" value="1"/>
</dbReference>
<evidence type="ECO:0000259" key="4">
    <source>
        <dbReference type="PROSITE" id="PS50878"/>
    </source>
</evidence>
<dbReference type="GO" id="GO:0008270">
    <property type="term" value="F:zinc ion binding"/>
    <property type="evidence" value="ECO:0007669"/>
    <property type="project" value="UniProtKB-KW"/>
</dbReference>
<evidence type="ECO:0000313" key="6">
    <source>
        <dbReference type="Proteomes" id="UP000719412"/>
    </source>
</evidence>
<dbReference type="InterPro" id="IPR013087">
    <property type="entry name" value="Znf_C2H2_type"/>
</dbReference>
<sequence>MNSPSAEWSGLATRLPDGPANRSLSWVRAAIWENRWRELTPSVVVSACREREGGLLKSGSALANGRGYGRRVGNIPMLNPGPQAGAPASEGAARVGGEPPSFQCPHCDRVLTTASGRGLHVKRAHPAEANNAINIERVHAQWSLEETRLMARLEADAIRRGGERFMNQYLVPLVPRRTLDAVKGKRRTAVYRRLVQEILREPAMNLRAPSPEGGGAPNPDGGEPSRRDDEEITDLPPLNYTGEIRSALEDLVGGVDWTQTGYEGARLCDIACRALGGESVSEAILAWLRDVLPAKRGNPRPPARDLDGTRSATNKAKRRAEYARAQELFRRDPKAFAARIFSGNSQDASRPKGSPEFVRFWRRIFEGESPERDEHIGMAAGAHEEEGRRGLWSPISVEEVARTRVRRGTASGPDGIAVVDWNNVPPAIAALLFNIFMWIGQVSDSVSETHTVFLQKTGEPLTPADYRPISIGSVVIRHFHRLLASRLVAIPDLLSDFQRAFLSGVDGIADNLSVLDTILTEARRKCRSLHLASLDVSKAFDTVSHMAIVEACEGAGLPRPFVEYVRSLYGSATTLLELGRRSVRINVKRGVRQGDPLSPLLFNLVLDRALKRLLTDVGFRLGTSCITALAFADDVILCGTTSWGLQRNLEIFEEELRRSGLSLNPGKSKCVSLVASGREKKVKLVMTPTFRASGSWLSQVDGTTFWKYLGLQFRGCGMASCGSDDVAECLERLTRAPLKPQQRMHLLRVFLLPRFYHVWTFGRLNAGILRRLDIRVRNAIRTWLRLPHDVPVGYYHAPTNAGGLGIPQLSRFIPLLRLKRFERLAHSSVESVRECARTDRAVAKVRWCRERLADVVDRVADGTQSLREFWTRELYRSMDGRALRESVRETPSTQWLRCCTRAIPARDWLNYISVHINALPSRVRTSRGRRDGVDVTCRGGCLTAETPAHCIQVCHRTHGGRVFRHDAIAKALSVHLAQRGWSVRREVSYQTVVGVRRPDIVASRGREIAVVDVQVVAPYPSLDSAHRKKVAKYRDEDQLATCLVRGASVQPRRRAEEETQVRFASATISWRGVWSSESARSLRELGLTDRELAQYSTYALRDSWMNWHKWEMATSPVKYHYFHRFFTYSVRRNACAVRSRAAAVTVFSSQARRVAFRASLPASFRVRTFARAVRSAVRVCARYGRRLTLPRDPIRGHCQAGSLTGAVHLSKNNAGVLRPAQRGQKPRVEQKGKSWLDPDVQYA</sequence>
<keyword evidence="1" id="KW-0863">Zinc-finger</keyword>
<organism evidence="5 6">
    <name type="scientific">Tenebrio molitor</name>
    <name type="common">Yellow mealworm beetle</name>
    <dbReference type="NCBI Taxonomy" id="7067"/>
    <lineage>
        <taxon>Eukaryota</taxon>
        <taxon>Metazoa</taxon>
        <taxon>Ecdysozoa</taxon>
        <taxon>Arthropoda</taxon>
        <taxon>Hexapoda</taxon>
        <taxon>Insecta</taxon>
        <taxon>Pterygota</taxon>
        <taxon>Neoptera</taxon>
        <taxon>Endopterygota</taxon>
        <taxon>Coleoptera</taxon>
        <taxon>Polyphaga</taxon>
        <taxon>Cucujiformia</taxon>
        <taxon>Tenebrionidae</taxon>
        <taxon>Tenebrio</taxon>
    </lineage>
</organism>
<evidence type="ECO:0000256" key="1">
    <source>
        <dbReference type="PROSITE-ProRule" id="PRU00042"/>
    </source>
</evidence>